<dbReference type="Pfam" id="PF05838">
    <property type="entry name" value="Glyco_hydro_108"/>
    <property type="match status" value="1"/>
</dbReference>
<dbReference type="SUPFAM" id="SSF53955">
    <property type="entry name" value="Lysozyme-like"/>
    <property type="match status" value="1"/>
</dbReference>
<feature type="domain" description="TtsA-like Glycoside hydrolase family 108" evidence="1">
    <location>
        <begin position="27"/>
        <end position="107"/>
    </location>
</feature>
<evidence type="ECO:0000313" key="4">
    <source>
        <dbReference type="Proteomes" id="UP001279660"/>
    </source>
</evidence>
<accession>A0ABU4PLI7</accession>
<proteinExistence type="predicted"/>
<dbReference type="CDD" id="cd13926">
    <property type="entry name" value="N-acetylmuramidase_GH108"/>
    <property type="match status" value="1"/>
</dbReference>
<evidence type="ECO:0000259" key="1">
    <source>
        <dbReference type="Pfam" id="PF05838"/>
    </source>
</evidence>
<dbReference type="Pfam" id="PF09374">
    <property type="entry name" value="PG_binding_3"/>
    <property type="match status" value="1"/>
</dbReference>
<reference evidence="3 4" key="1">
    <citation type="submission" date="2023-11" db="EMBL/GenBank/DDBJ databases">
        <title>MicrobeMod: A computational toolkit for identifying prokaryotic methylation and restriction-modification with nanopore sequencing.</title>
        <authorList>
            <person name="Crits-Christoph A."/>
            <person name="Kang S.C."/>
            <person name="Lee H."/>
            <person name="Ostrov N."/>
        </authorList>
    </citation>
    <scope>NUCLEOTIDE SEQUENCE [LARGE SCALE GENOMIC DNA]</scope>
    <source>
        <strain evidence="3 4">ATCC 14820</strain>
    </source>
</reference>
<name>A0ABU4PLI7_9SPHN</name>
<feature type="domain" description="Peptidoglycan binding" evidence="2">
    <location>
        <begin position="111"/>
        <end position="190"/>
    </location>
</feature>
<evidence type="ECO:0000259" key="2">
    <source>
        <dbReference type="Pfam" id="PF09374"/>
    </source>
</evidence>
<dbReference type="InterPro" id="IPR008565">
    <property type="entry name" value="TtsA-like_GH18_dom"/>
</dbReference>
<dbReference type="Proteomes" id="UP001279660">
    <property type="component" value="Unassembled WGS sequence"/>
</dbReference>
<dbReference type="RefSeq" id="WP_010402987.1">
    <property type="nucleotide sequence ID" value="NZ_JAWXXV010000001.1"/>
</dbReference>
<comment type="caution">
    <text evidence="3">The sequence shown here is derived from an EMBL/GenBank/DDBJ whole genome shotgun (WGS) entry which is preliminary data.</text>
</comment>
<dbReference type="InterPro" id="IPR023346">
    <property type="entry name" value="Lysozyme-like_dom_sf"/>
</dbReference>
<dbReference type="InterPro" id="IPR018537">
    <property type="entry name" value="Peptidoglycan-bd_3"/>
</dbReference>
<dbReference type="GO" id="GO:0016787">
    <property type="term" value="F:hydrolase activity"/>
    <property type="evidence" value="ECO:0007669"/>
    <property type="project" value="UniProtKB-KW"/>
</dbReference>
<keyword evidence="4" id="KW-1185">Reference proteome</keyword>
<dbReference type="EMBL" id="JAWXXV010000001">
    <property type="protein sequence ID" value="MDX5984707.1"/>
    <property type="molecule type" value="Genomic_DNA"/>
</dbReference>
<evidence type="ECO:0000313" key="3">
    <source>
        <dbReference type="EMBL" id="MDX5984707.1"/>
    </source>
</evidence>
<gene>
    <name evidence="3" type="ORF">SIL82_10570</name>
</gene>
<dbReference type="Gene3D" id="1.20.141.10">
    <property type="entry name" value="Chitosanase, subunit A, domain 1"/>
    <property type="match status" value="1"/>
</dbReference>
<organism evidence="3 4">
    <name type="scientific">Sphingomonas echinoides</name>
    <dbReference type="NCBI Taxonomy" id="59803"/>
    <lineage>
        <taxon>Bacteria</taxon>
        <taxon>Pseudomonadati</taxon>
        <taxon>Pseudomonadota</taxon>
        <taxon>Alphaproteobacteria</taxon>
        <taxon>Sphingomonadales</taxon>
        <taxon>Sphingomonadaceae</taxon>
        <taxon>Sphingomonas</taxon>
    </lineage>
</organism>
<keyword evidence="3" id="KW-0378">Hydrolase</keyword>
<protein>
    <submittedName>
        <fullName evidence="3">Glycosyl hydrolase 108 family protein</fullName>
    </submittedName>
</protein>
<sequence>MASDAAARQPVGKAKLAAVIVAMISGVIAIEGGYVDHSADPGGETNMGITRRTATQSGYTGPMRTLPRAVAESIYYDRYLVQPGYAALVPVDAAVTEELFDTTVNMGPARPSTWFQQSINALCGTQLTVDGRVGPGTIAAYRACQARRGAGALCIATLDALDRQQSAEYVRLVRANPKLGVFLKGWLAQRIGNVDRRKCRGARA</sequence>